<feature type="transmembrane region" description="Helical" evidence="1">
    <location>
        <begin position="44"/>
        <end position="62"/>
    </location>
</feature>
<reference evidence="4" key="1">
    <citation type="journal article" date="2023" name="Commun. Biol.">
        <title>Genome analysis of Parmales, the sister group of diatoms, reveals the evolutionary specialization of diatoms from phago-mixotrophs to photoautotrophs.</title>
        <authorList>
            <person name="Ban H."/>
            <person name="Sato S."/>
            <person name="Yoshikawa S."/>
            <person name="Yamada K."/>
            <person name="Nakamura Y."/>
            <person name="Ichinomiya M."/>
            <person name="Sato N."/>
            <person name="Blanc-Mathieu R."/>
            <person name="Endo H."/>
            <person name="Kuwata A."/>
            <person name="Ogata H."/>
        </authorList>
    </citation>
    <scope>NUCLEOTIDE SEQUENCE [LARGE SCALE GENOMIC DNA]</scope>
    <source>
        <strain evidence="4">NIES 3700</strain>
    </source>
</reference>
<accession>A0A9W7FMN4</accession>
<keyword evidence="2" id="KW-0732">Signal</keyword>
<keyword evidence="1" id="KW-1133">Transmembrane helix</keyword>
<feature type="chain" id="PRO_5040989969" evidence="2">
    <location>
        <begin position="21"/>
        <end position="149"/>
    </location>
</feature>
<feature type="signal peptide" evidence="2">
    <location>
        <begin position="1"/>
        <end position="20"/>
    </location>
</feature>
<proteinExistence type="predicted"/>
<name>A0A9W7FMN4_9STRA</name>
<evidence type="ECO:0000313" key="3">
    <source>
        <dbReference type="EMBL" id="GMI15472.1"/>
    </source>
</evidence>
<dbReference type="EMBL" id="BRXW01000231">
    <property type="protein sequence ID" value="GMI15472.1"/>
    <property type="molecule type" value="Genomic_DNA"/>
</dbReference>
<evidence type="ECO:0000313" key="4">
    <source>
        <dbReference type="Proteomes" id="UP001165122"/>
    </source>
</evidence>
<organism evidence="3 4">
    <name type="scientific">Triparma laevis f. longispina</name>
    <dbReference type="NCBI Taxonomy" id="1714387"/>
    <lineage>
        <taxon>Eukaryota</taxon>
        <taxon>Sar</taxon>
        <taxon>Stramenopiles</taxon>
        <taxon>Ochrophyta</taxon>
        <taxon>Bolidophyceae</taxon>
        <taxon>Parmales</taxon>
        <taxon>Triparmaceae</taxon>
        <taxon>Triparma</taxon>
    </lineage>
</organism>
<evidence type="ECO:0000256" key="2">
    <source>
        <dbReference type="SAM" id="SignalP"/>
    </source>
</evidence>
<sequence length="149" mass="17032">MFRKFWSSFVLLVFAEKVRSRIAQLPDDELSLFMTDLVLKNGIILSLPQLMFIIFGSVQCQFNNPGRWQECSRTLYLQTGLGFMVVVYIAFKILMGPAHKRILNRHILSTRKFVEANLNLNEKFQCTGIFAALGFGLCSFIPMSAQEAK</sequence>
<evidence type="ECO:0000256" key="1">
    <source>
        <dbReference type="SAM" id="Phobius"/>
    </source>
</evidence>
<feature type="transmembrane region" description="Helical" evidence="1">
    <location>
        <begin position="74"/>
        <end position="95"/>
    </location>
</feature>
<dbReference type="Proteomes" id="UP001165122">
    <property type="component" value="Unassembled WGS sequence"/>
</dbReference>
<protein>
    <submittedName>
        <fullName evidence="3">Uncharacterized protein</fullName>
    </submittedName>
</protein>
<keyword evidence="4" id="KW-1185">Reference proteome</keyword>
<keyword evidence="1" id="KW-0812">Transmembrane</keyword>
<comment type="caution">
    <text evidence="3">The sequence shown here is derived from an EMBL/GenBank/DDBJ whole genome shotgun (WGS) entry which is preliminary data.</text>
</comment>
<keyword evidence="1" id="KW-0472">Membrane</keyword>
<gene>
    <name evidence="3" type="ORF">TrLO_g6601</name>
</gene>
<dbReference type="AlphaFoldDB" id="A0A9W7FMN4"/>